<evidence type="ECO:0000256" key="11">
    <source>
        <dbReference type="ARBA" id="ARBA00023157"/>
    </source>
</evidence>
<keyword evidence="8" id="KW-0965">Cell junction</keyword>
<dbReference type="InterPro" id="IPR038408">
    <property type="entry name" value="GNK2_sf"/>
</dbReference>
<keyword evidence="6 14" id="KW-0732">Signal</keyword>
<evidence type="ECO:0000259" key="15">
    <source>
        <dbReference type="PROSITE" id="PS51473"/>
    </source>
</evidence>
<keyword evidence="2" id="KW-0813">Transport</keyword>
<dbReference type="Pfam" id="PF01657">
    <property type="entry name" value="Stress-antifung"/>
    <property type="match status" value="2"/>
</dbReference>
<reference evidence="16" key="1">
    <citation type="submission" date="2023-05" db="EMBL/GenBank/DDBJ databases">
        <title>Nepenthes gracilis genome sequencing.</title>
        <authorList>
            <person name="Fukushima K."/>
        </authorList>
    </citation>
    <scope>NUCLEOTIDE SEQUENCE</scope>
    <source>
        <strain evidence="16">SING2019-196</strain>
    </source>
</reference>
<evidence type="ECO:0000256" key="2">
    <source>
        <dbReference type="ARBA" id="ARBA00022448"/>
    </source>
</evidence>
<evidence type="ECO:0000256" key="13">
    <source>
        <dbReference type="ARBA" id="ARBA00038393"/>
    </source>
</evidence>
<proteinExistence type="inferred from homology"/>
<evidence type="ECO:0000256" key="4">
    <source>
        <dbReference type="ARBA" id="ARBA00022581"/>
    </source>
</evidence>
<keyword evidence="7" id="KW-0677">Repeat</keyword>
<evidence type="ECO:0000256" key="5">
    <source>
        <dbReference type="ARBA" id="ARBA00022692"/>
    </source>
</evidence>
<gene>
    <name evidence="16" type="ORF">Nepgr_019661</name>
</gene>
<dbReference type="EMBL" id="BSYO01000018">
    <property type="protein sequence ID" value="GMH17820.1"/>
    <property type="molecule type" value="Genomic_DNA"/>
</dbReference>
<evidence type="ECO:0000256" key="8">
    <source>
        <dbReference type="ARBA" id="ARBA00022949"/>
    </source>
</evidence>
<accession>A0AAD3XVF9</accession>
<comment type="subcellular location">
    <subcellularLocation>
        <location evidence="12">Cell junction</location>
        <location evidence="12">Plasmodesma</location>
    </subcellularLocation>
    <subcellularLocation>
        <location evidence="1">Cell membrane</location>
        <topology evidence="1">Single-pass type I membrane protein</topology>
    </subcellularLocation>
</comment>
<evidence type="ECO:0000256" key="14">
    <source>
        <dbReference type="SAM" id="SignalP"/>
    </source>
</evidence>
<dbReference type="AlphaFoldDB" id="A0AAD3XVF9"/>
<feature type="domain" description="Gnk2-homologous" evidence="15">
    <location>
        <begin position="31"/>
        <end position="134"/>
    </location>
</feature>
<evidence type="ECO:0000313" key="16">
    <source>
        <dbReference type="EMBL" id="GMH17820.1"/>
    </source>
</evidence>
<dbReference type="CDD" id="cd23509">
    <property type="entry name" value="Gnk2-like"/>
    <property type="match status" value="2"/>
</dbReference>
<keyword evidence="5" id="KW-0812">Transmembrane</keyword>
<evidence type="ECO:0000256" key="6">
    <source>
        <dbReference type="ARBA" id="ARBA00022729"/>
    </source>
</evidence>
<evidence type="ECO:0000256" key="7">
    <source>
        <dbReference type="ARBA" id="ARBA00022737"/>
    </source>
</evidence>
<organism evidence="16 17">
    <name type="scientific">Nepenthes gracilis</name>
    <name type="common">Slender pitcher plant</name>
    <dbReference type="NCBI Taxonomy" id="150966"/>
    <lineage>
        <taxon>Eukaryota</taxon>
        <taxon>Viridiplantae</taxon>
        <taxon>Streptophyta</taxon>
        <taxon>Embryophyta</taxon>
        <taxon>Tracheophyta</taxon>
        <taxon>Spermatophyta</taxon>
        <taxon>Magnoliopsida</taxon>
        <taxon>eudicotyledons</taxon>
        <taxon>Gunneridae</taxon>
        <taxon>Pentapetalae</taxon>
        <taxon>Caryophyllales</taxon>
        <taxon>Nepenthaceae</taxon>
        <taxon>Nepenthes</taxon>
    </lineage>
</organism>
<feature type="domain" description="Gnk2-homologous" evidence="15">
    <location>
        <begin position="135"/>
        <end position="235"/>
    </location>
</feature>
<comment type="similarity">
    <text evidence="13">Belongs to the cysteine-rich repeat secretory protein family. Plasmodesmata-located proteins (PDLD) subfamily.</text>
</comment>
<sequence length="261" mass="27688">MLPTATFSVSSLLMDLLVVSILAAQTTASVDSFIYVGCTQQKYAPNSQYETDVDSILTSLVNSAMYTSFNKFTVGTGSSDLLYGLFQCRPNLQQSDCASCVAHSVSQLGALCVYSCGGALQLEGCLVKYDNNPFFGVEDKTVVARKCGPPIGYDSDDFTRIDSVLSYLASSGELFRVGGSGDVQGVAECVGDLSAAQCQDCVSAAIARLKNDCAAAVWGDVFLSTCYVRYSVAGDHSYSTGGKLVHYAGLWLPVSAFLMLL</sequence>
<protein>
    <recommendedName>
        <fullName evidence="15">Gnk2-homologous domain-containing protein</fullName>
    </recommendedName>
</protein>
<keyword evidence="17" id="KW-1185">Reference proteome</keyword>
<dbReference type="PANTHER" id="PTHR32080">
    <property type="entry name" value="ANTIFUNGAL PROTEIN GINKBILOBIN-2-LIKE"/>
    <property type="match status" value="1"/>
</dbReference>
<keyword evidence="4" id="KW-0945">Host-virus interaction</keyword>
<evidence type="ECO:0000256" key="12">
    <source>
        <dbReference type="ARBA" id="ARBA00024184"/>
    </source>
</evidence>
<dbReference type="InterPro" id="IPR002902">
    <property type="entry name" value="GNK2"/>
</dbReference>
<dbReference type="Proteomes" id="UP001279734">
    <property type="component" value="Unassembled WGS sequence"/>
</dbReference>
<feature type="chain" id="PRO_5042122693" description="Gnk2-homologous domain-containing protein" evidence="14">
    <location>
        <begin position="29"/>
        <end position="261"/>
    </location>
</feature>
<keyword evidence="3" id="KW-1003">Cell membrane</keyword>
<dbReference type="InterPro" id="IPR051378">
    <property type="entry name" value="Cell2Cell_Antifungal"/>
</dbReference>
<dbReference type="GO" id="GO:0042742">
    <property type="term" value="P:defense response to bacterium"/>
    <property type="evidence" value="ECO:0007669"/>
    <property type="project" value="TreeGrafter"/>
</dbReference>
<evidence type="ECO:0000256" key="3">
    <source>
        <dbReference type="ARBA" id="ARBA00022475"/>
    </source>
</evidence>
<dbReference type="PANTHER" id="PTHR32080:SF31">
    <property type="entry name" value="PLASMODESMATA-LOCATED PROTEIN 6"/>
    <property type="match status" value="1"/>
</dbReference>
<evidence type="ECO:0000313" key="17">
    <source>
        <dbReference type="Proteomes" id="UP001279734"/>
    </source>
</evidence>
<dbReference type="Gene3D" id="3.30.430.20">
    <property type="entry name" value="Gnk2 domain, C-X8-C-X2-C motif"/>
    <property type="match status" value="2"/>
</dbReference>
<keyword evidence="10" id="KW-0472">Membrane</keyword>
<name>A0AAD3XVF9_NEPGR</name>
<dbReference type="PROSITE" id="PS51473">
    <property type="entry name" value="GNK2"/>
    <property type="match status" value="2"/>
</dbReference>
<feature type="signal peptide" evidence="14">
    <location>
        <begin position="1"/>
        <end position="28"/>
    </location>
</feature>
<evidence type="ECO:0000256" key="9">
    <source>
        <dbReference type="ARBA" id="ARBA00022989"/>
    </source>
</evidence>
<evidence type="ECO:0000256" key="1">
    <source>
        <dbReference type="ARBA" id="ARBA00004251"/>
    </source>
</evidence>
<keyword evidence="11" id="KW-1015">Disulfide bond</keyword>
<comment type="caution">
    <text evidence="16">The sequence shown here is derived from an EMBL/GenBank/DDBJ whole genome shotgun (WGS) entry which is preliminary data.</text>
</comment>
<dbReference type="GO" id="GO:0009506">
    <property type="term" value="C:plasmodesma"/>
    <property type="evidence" value="ECO:0007669"/>
    <property type="project" value="UniProtKB-SubCell"/>
</dbReference>
<dbReference type="FunFam" id="3.30.430.20:FF:000001">
    <property type="entry name" value="cysteine-rich repeat secretory protein 3"/>
    <property type="match status" value="1"/>
</dbReference>
<evidence type="ECO:0000256" key="10">
    <source>
        <dbReference type="ARBA" id="ARBA00023136"/>
    </source>
</evidence>
<keyword evidence="9" id="KW-1133">Transmembrane helix</keyword>
<dbReference type="GO" id="GO:0005886">
    <property type="term" value="C:plasma membrane"/>
    <property type="evidence" value="ECO:0007669"/>
    <property type="project" value="UniProtKB-SubCell"/>
</dbReference>